<dbReference type="Pfam" id="PF14833">
    <property type="entry name" value="NAD_binding_11"/>
    <property type="match status" value="1"/>
</dbReference>
<proteinExistence type="inferred from homology"/>
<dbReference type="PROSITE" id="PS00895">
    <property type="entry name" value="3_HYDROXYISOBUT_DH"/>
    <property type="match status" value="1"/>
</dbReference>
<gene>
    <name evidence="7" type="primary">garR</name>
    <name evidence="7" type="ORF">NCTC13163_01386</name>
</gene>
<dbReference type="GO" id="GO:0050661">
    <property type="term" value="F:NADP binding"/>
    <property type="evidence" value="ECO:0007669"/>
    <property type="project" value="InterPro"/>
</dbReference>
<dbReference type="SUPFAM" id="SSF48179">
    <property type="entry name" value="6-phosphogluconate dehydrogenase C-terminal domain-like"/>
    <property type="match status" value="1"/>
</dbReference>
<evidence type="ECO:0000259" key="6">
    <source>
        <dbReference type="Pfam" id="PF14833"/>
    </source>
</evidence>
<organism evidence="7 8">
    <name type="scientific">Exiguobacterium aurantiacum</name>
    <dbReference type="NCBI Taxonomy" id="33987"/>
    <lineage>
        <taxon>Bacteria</taxon>
        <taxon>Bacillati</taxon>
        <taxon>Bacillota</taxon>
        <taxon>Bacilli</taxon>
        <taxon>Bacillales</taxon>
        <taxon>Bacillales Family XII. Incertae Sedis</taxon>
        <taxon>Exiguobacterium</taxon>
    </lineage>
</organism>
<dbReference type="PANTHER" id="PTHR43060">
    <property type="entry name" value="3-HYDROXYISOBUTYRATE DEHYDROGENASE-LIKE 1, MITOCHONDRIAL-RELATED"/>
    <property type="match status" value="1"/>
</dbReference>
<dbReference type="Proteomes" id="UP000254060">
    <property type="component" value="Unassembled WGS sequence"/>
</dbReference>
<name>A0A377FU90_9BACL</name>
<evidence type="ECO:0000259" key="5">
    <source>
        <dbReference type="Pfam" id="PF03446"/>
    </source>
</evidence>
<dbReference type="InterPro" id="IPR008927">
    <property type="entry name" value="6-PGluconate_DH-like_C_sf"/>
</dbReference>
<dbReference type="Gene3D" id="1.10.1040.10">
    <property type="entry name" value="N-(1-d-carboxylethyl)-l-norvaline Dehydrogenase, domain 2"/>
    <property type="match status" value="1"/>
</dbReference>
<dbReference type="EMBL" id="UGGP01000001">
    <property type="protein sequence ID" value="STO08025.1"/>
    <property type="molecule type" value="Genomic_DNA"/>
</dbReference>
<dbReference type="InterPro" id="IPR002204">
    <property type="entry name" value="3-OH-isobutyrate_DH-rel_CS"/>
</dbReference>
<dbReference type="PIRSF" id="PIRSF000103">
    <property type="entry name" value="HIBADH"/>
    <property type="match status" value="1"/>
</dbReference>
<dbReference type="InterPro" id="IPR013328">
    <property type="entry name" value="6PGD_dom2"/>
</dbReference>
<evidence type="ECO:0000313" key="7">
    <source>
        <dbReference type="EMBL" id="STO08025.1"/>
    </source>
</evidence>
<keyword evidence="2 7" id="KW-0560">Oxidoreductase</keyword>
<dbReference type="AlphaFoldDB" id="A0A377FU90"/>
<dbReference type="SUPFAM" id="SSF51735">
    <property type="entry name" value="NAD(P)-binding Rossmann-fold domains"/>
    <property type="match status" value="1"/>
</dbReference>
<accession>A0A377FU90</accession>
<dbReference type="GO" id="GO:0008679">
    <property type="term" value="F:2-hydroxy-3-oxopropionate reductase activity"/>
    <property type="evidence" value="ECO:0007669"/>
    <property type="project" value="UniProtKB-EC"/>
</dbReference>
<evidence type="ECO:0000313" key="8">
    <source>
        <dbReference type="Proteomes" id="UP000254060"/>
    </source>
</evidence>
<dbReference type="GO" id="GO:0016054">
    <property type="term" value="P:organic acid catabolic process"/>
    <property type="evidence" value="ECO:0007669"/>
    <property type="project" value="UniProtKB-ARBA"/>
</dbReference>
<keyword evidence="3" id="KW-0520">NAD</keyword>
<evidence type="ECO:0000256" key="4">
    <source>
        <dbReference type="PIRSR" id="PIRSR000103-1"/>
    </source>
</evidence>
<evidence type="ECO:0000256" key="2">
    <source>
        <dbReference type="ARBA" id="ARBA00023002"/>
    </source>
</evidence>
<dbReference type="STRING" id="1397694.GCA_000702585_01890"/>
<evidence type="ECO:0000256" key="3">
    <source>
        <dbReference type="ARBA" id="ARBA00023027"/>
    </source>
</evidence>
<feature type="domain" description="3-hydroxyisobutyrate dehydrogenase-like NAD-binding" evidence="6">
    <location>
        <begin position="165"/>
        <end position="285"/>
    </location>
</feature>
<dbReference type="InterPro" id="IPR036291">
    <property type="entry name" value="NAD(P)-bd_dom_sf"/>
</dbReference>
<dbReference type="RefSeq" id="WP_029334897.1">
    <property type="nucleotide sequence ID" value="NZ_UGGP01000001.1"/>
</dbReference>
<comment type="similarity">
    <text evidence="1">Belongs to the HIBADH-related family.</text>
</comment>
<dbReference type="InterPro" id="IPR015815">
    <property type="entry name" value="HIBADH-related"/>
</dbReference>
<feature type="active site" evidence="4">
    <location>
        <position position="171"/>
    </location>
</feature>
<evidence type="ECO:0000256" key="1">
    <source>
        <dbReference type="ARBA" id="ARBA00009080"/>
    </source>
</evidence>
<reference evidence="7 8" key="1">
    <citation type="submission" date="2018-06" db="EMBL/GenBank/DDBJ databases">
        <authorList>
            <consortium name="Pathogen Informatics"/>
            <person name="Doyle S."/>
        </authorList>
    </citation>
    <scope>NUCLEOTIDE SEQUENCE [LARGE SCALE GENOMIC DNA]</scope>
    <source>
        <strain evidence="7 8">NCTC13163</strain>
    </source>
</reference>
<sequence>MKTIGFIGLGVMGQSMVRNLMKAGFHVQAYTRTKDKAVDLLAEGVSWCDSVASACQGADAVITIVGYPSDVKSIYFGDGMILQSAEPGTLVIDMTTSSPILAERIAEAAIDRSLLPLDAPVTGGDIGAKNGTLSILVGGGEYAFSRALPLFEAMGQAIQRMGYAGSGQYAKLANQIAIAGIMMGNAEMLAFTKKAGLDAEQLRQTIRGGAAGSWTLDNLVPRMIVEDYSPGFFIKHFLKDMALALESAEQLNIKLPSLELASKLYSLLEENGYGDNGTQALVEYYLHQDV</sequence>
<dbReference type="InterPro" id="IPR006115">
    <property type="entry name" value="6PGDH_NADP-bd"/>
</dbReference>
<dbReference type="Gene3D" id="3.40.50.720">
    <property type="entry name" value="NAD(P)-binding Rossmann-like Domain"/>
    <property type="match status" value="1"/>
</dbReference>
<protein>
    <submittedName>
        <fullName evidence="7">2-hydroxy-3-oxopropionate reductase</fullName>
        <ecNumber evidence="7">1.1.1.60</ecNumber>
    </submittedName>
</protein>
<dbReference type="GO" id="GO:0051287">
    <property type="term" value="F:NAD binding"/>
    <property type="evidence" value="ECO:0007669"/>
    <property type="project" value="InterPro"/>
</dbReference>
<dbReference type="PANTHER" id="PTHR43060:SF15">
    <property type="entry name" value="3-HYDROXYISOBUTYRATE DEHYDROGENASE-LIKE 1, MITOCHONDRIAL-RELATED"/>
    <property type="match status" value="1"/>
</dbReference>
<dbReference type="EC" id="1.1.1.60" evidence="7"/>
<dbReference type="Pfam" id="PF03446">
    <property type="entry name" value="NAD_binding_2"/>
    <property type="match status" value="1"/>
</dbReference>
<feature type="domain" description="6-phosphogluconate dehydrogenase NADP-binding" evidence="5">
    <location>
        <begin position="3"/>
        <end position="160"/>
    </location>
</feature>
<dbReference type="InterPro" id="IPR029154">
    <property type="entry name" value="HIBADH-like_NADP-bd"/>
</dbReference>